<evidence type="ECO:0000256" key="4">
    <source>
        <dbReference type="ARBA" id="ARBA00014185"/>
    </source>
</evidence>
<dbReference type="Gene3D" id="3.40.50.12230">
    <property type="match status" value="1"/>
</dbReference>
<accession>A0A8X8Z7P2</accession>
<evidence type="ECO:0000313" key="10">
    <source>
        <dbReference type="Proteomes" id="UP000298416"/>
    </source>
</evidence>
<sequence length="487" mass="53366">MLSSSVMLRRFYCLGTAASSPATSSHKKRLVYLGSPQVSASGLDALFTASSAPDSSFEITAIVTQPPSARDRGRKVMPSPVAQHALDRGFPSDLIFTPIKAGEESFLSSFKALEPELCITAAYGNILPTKFLNIPSMGTVNVHPSLLPLYRGAAPVQRALQDGVRETGVSLAYTVRQLDAGPVIAFEKMEIDDKIKAPELLEFLFSQGSKLLISELPSILDGSAKTKATPQDESKATLAPKITQEESYLSFDQKATVLHNKVRAFSGWPGTRAKVLVIDPKNDKPNTIDLKIITTRVHDNNEIRNGEKDDIIFVKGSLIFPCGDGTALELAIYGVLEVQLPGKKVVNAAAFWNGLRGQKLKKSKREMGALDYLSNFCTVTTTRGKRKPMQRVEIKVKLDCDGCERRVKNAVKNMKGAQESEENRKRAELWPYVPHNLVQYPYAPQAYNKRAPSGFVRNVAQAVPAAPHEEGITHLFSDDNPHACSIM</sequence>
<dbReference type="HAMAP" id="MF_00182">
    <property type="entry name" value="Formyl_trans"/>
    <property type="match status" value="1"/>
</dbReference>
<keyword evidence="10" id="KW-1185">Reference proteome</keyword>
<dbReference type="SUPFAM" id="SSF53328">
    <property type="entry name" value="Formyltransferase"/>
    <property type="match status" value="1"/>
</dbReference>
<dbReference type="PANTHER" id="PTHR11138">
    <property type="entry name" value="METHIONYL-TRNA FORMYLTRANSFERASE"/>
    <property type="match status" value="1"/>
</dbReference>
<dbReference type="GO" id="GO:0004479">
    <property type="term" value="F:methionyl-tRNA formyltransferase activity"/>
    <property type="evidence" value="ECO:0007669"/>
    <property type="project" value="UniProtKB-EC"/>
</dbReference>
<feature type="domain" description="Formyl transferase N-terminal" evidence="7">
    <location>
        <begin position="40"/>
        <end position="213"/>
    </location>
</feature>
<dbReference type="GO" id="GO:0046872">
    <property type="term" value="F:metal ion binding"/>
    <property type="evidence" value="ECO:0007669"/>
    <property type="project" value="InterPro"/>
</dbReference>
<dbReference type="Pfam" id="PF00551">
    <property type="entry name" value="Formyl_trans_N"/>
    <property type="match status" value="1"/>
</dbReference>
<dbReference type="InterPro" id="IPR036477">
    <property type="entry name" value="Formyl_transf_N_sf"/>
</dbReference>
<evidence type="ECO:0000256" key="5">
    <source>
        <dbReference type="ARBA" id="ARBA00022679"/>
    </source>
</evidence>
<evidence type="ECO:0000313" key="9">
    <source>
        <dbReference type="EMBL" id="KAG6394337.1"/>
    </source>
</evidence>
<evidence type="ECO:0000256" key="1">
    <source>
        <dbReference type="ARBA" id="ARBA00004170"/>
    </source>
</evidence>
<dbReference type="EC" id="2.1.2.9" evidence="3"/>
<dbReference type="CDD" id="cd08704">
    <property type="entry name" value="Met_tRNA_FMT_C"/>
    <property type="match status" value="1"/>
</dbReference>
<dbReference type="Proteomes" id="UP000298416">
    <property type="component" value="Unassembled WGS sequence"/>
</dbReference>
<dbReference type="Pfam" id="PF02911">
    <property type="entry name" value="Formyl_trans_C"/>
    <property type="match status" value="1"/>
</dbReference>
<evidence type="ECO:0000256" key="6">
    <source>
        <dbReference type="ARBA" id="ARBA00022917"/>
    </source>
</evidence>
<dbReference type="SUPFAM" id="SSF50486">
    <property type="entry name" value="FMT C-terminal domain-like"/>
    <property type="match status" value="1"/>
</dbReference>
<comment type="similarity">
    <text evidence="2">Belongs to the Fmt family.</text>
</comment>
<dbReference type="GO" id="GO:0009626">
    <property type="term" value="P:plant-type hypersensitive response"/>
    <property type="evidence" value="ECO:0007669"/>
    <property type="project" value="UniProtKB-KW"/>
</dbReference>
<comment type="subcellular location">
    <subcellularLocation>
        <location evidence="1">Membrane</location>
        <topology evidence="1">Peripheral membrane protein</topology>
    </subcellularLocation>
</comment>
<dbReference type="GO" id="GO:0005739">
    <property type="term" value="C:mitochondrion"/>
    <property type="evidence" value="ECO:0007669"/>
    <property type="project" value="TreeGrafter"/>
</dbReference>
<comment type="caution">
    <text evidence="9">The sequence shown here is derived from an EMBL/GenBank/DDBJ whole genome shotgun (WGS) entry which is preliminary data.</text>
</comment>
<dbReference type="InterPro" id="IPR005793">
    <property type="entry name" value="Formyl_trans_C"/>
</dbReference>
<name>A0A8X8Z7P2_SALSN</name>
<evidence type="ECO:0000259" key="7">
    <source>
        <dbReference type="Pfam" id="PF00551"/>
    </source>
</evidence>
<evidence type="ECO:0000259" key="8">
    <source>
        <dbReference type="Pfam" id="PF02911"/>
    </source>
</evidence>
<proteinExistence type="inferred from homology"/>
<dbReference type="InterPro" id="IPR005794">
    <property type="entry name" value="Fmt"/>
</dbReference>
<dbReference type="PANTHER" id="PTHR11138:SF5">
    <property type="entry name" value="METHIONYL-TRNA FORMYLTRANSFERASE, MITOCHONDRIAL"/>
    <property type="match status" value="1"/>
</dbReference>
<dbReference type="InterPro" id="IPR002376">
    <property type="entry name" value="Formyl_transf_N"/>
</dbReference>
<dbReference type="CDD" id="cd08646">
    <property type="entry name" value="FMT_core_Met-tRNA-FMT_N"/>
    <property type="match status" value="1"/>
</dbReference>
<feature type="domain" description="Formyl transferase C-terminal" evidence="8">
    <location>
        <begin position="241"/>
        <end position="355"/>
    </location>
</feature>
<evidence type="ECO:0000256" key="2">
    <source>
        <dbReference type="ARBA" id="ARBA00010699"/>
    </source>
</evidence>
<keyword evidence="5" id="KW-0808">Transferase</keyword>
<dbReference type="InterPro" id="IPR041711">
    <property type="entry name" value="Met-tRNA-FMT_N"/>
</dbReference>
<keyword evidence="6" id="KW-0648">Protein biosynthesis</keyword>
<dbReference type="AlphaFoldDB" id="A0A8X8Z7P2"/>
<reference evidence="9" key="2">
    <citation type="submission" date="2020-08" db="EMBL/GenBank/DDBJ databases">
        <title>Plant Genome Project.</title>
        <authorList>
            <person name="Zhang R.-G."/>
        </authorList>
    </citation>
    <scope>NUCLEOTIDE SEQUENCE</scope>
    <source>
        <strain evidence="9">Huo1</strain>
        <tissue evidence="9">Leaf</tissue>
    </source>
</reference>
<dbReference type="InterPro" id="IPR006121">
    <property type="entry name" value="HMA_dom"/>
</dbReference>
<dbReference type="GO" id="GO:0016020">
    <property type="term" value="C:membrane"/>
    <property type="evidence" value="ECO:0007669"/>
    <property type="project" value="UniProtKB-SubCell"/>
</dbReference>
<dbReference type="CDD" id="cd00371">
    <property type="entry name" value="HMA"/>
    <property type="match status" value="1"/>
</dbReference>
<gene>
    <name evidence="9" type="ORF">SASPL_144921</name>
</gene>
<evidence type="ECO:0000256" key="3">
    <source>
        <dbReference type="ARBA" id="ARBA00012261"/>
    </source>
</evidence>
<dbReference type="Gene3D" id="3.30.70.100">
    <property type="match status" value="1"/>
</dbReference>
<dbReference type="EMBL" id="PNBA02000017">
    <property type="protein sequence ID" value="KAG6394337.1"/>
    <property type="molecule type" value="Genomic_DNA"/>
</dbReference>
<protein>
    <recommendedName>
        <fullName evidence="4">Methionyl-tRNA formyltransferase, mitochondrial</fullName>
        <ecNumber evidence="3">2.1.2.9</ecNumber>
    </recommendedName>
</protein>
<dbReference type="InterPro" id="IPR044135">
    <property type="entry name" value="Met-tRNA-FMT_C"/>
</dbReference>
<dbReference type="InterPro" id="IPR011034">
    <property type="entry name" value="Formyl_transferase-like_C_sf"/>
</dbReference>
<organism evidence="9">
    <name type="scientific">Salvia splendens</name>
    <name type="common">Scarlet sage</name>
    <dbReference type="NCBI Taxonomy" id="180675"/>
    <lineage>
        <taxon>Eukaryota</taxon>
        <taxon>Viridiplantae</taxon>
        <taxon>Streptophyta</taxon>
        <taxon>Embryophyta</taxon>
        <taxon>Tracheophyta</taxon>
        <taxon>Spermatophyta</taxon>
        <taxon>Magnoliopsida</taxon>
        <taxon>eudicotyledons</taxon>
        <taxon>Gunneridae</taxon>
        <taxon>Pentapetalae</taxon>
        <taxon>asterids</taxon>
        <taxon>lamiids</taxon>
        <taxon>Lamiales</taxon>
        <taxon>Lamiaceae</taxon>
        <taxon>Nepetoideae</taxon>
        <taxon>Mentheae</taxon>
        <taxon>Salviinae</taxon>
        <taxon>Salvia</taxon>
        <taxon>Salvia subgen. Calosphace</taxon>
        <taxon>core Calosphace</taxon>
    </lineage>
</organism>
<reference evidence="9" key="1">
    <citation type="submission" date="2018-01" db="EMBL/GenBank/DDBJ databases">
        <authorList>
            <person name="Mao J.F."/>
        </authorList>
    </citation>
    <scope>NUCLEOTIDE SEQUENCE</scope>
    <source>
        <strain evidence="9">Huo1</strain>
        <tissue evidence="9">Leaf</tissue>
    </source>
</reference>